<comment type="caution">
    <text evidence="2">The sequence shown here is derived from an EMBL/GenBank/DDBJ whole genome shotgun (WGS) entry which is preliminary data.</text>
</comment>
<name>A0ABQ8S6U2_PERAM</name>
<gene>
    <name evidence="2" type="ORF">ANN_21966</name>
</gene>
<accession>A0ABQ8S6U2</accession>
<keyword evidence="3" id="KW-1185">Reference proteome</keyword>
<sequence>MARKYSTKRGTRRWPLSVFFTLIDIAAINGYCLYLMNDPNWEKTRTNRHRIYLQELGLKLIERKVQDRAKNVSGLKNNVVIAMENILSIKIKPPVADTGDNIAQGTSSAIGKKRCYICWQVSSKEERKINFPGLQLHAVSATKVYAAVTTRE</sequence>
<keyword evidence="1" id="KW-0472">Membrane</keyword>
<keyword evidence="1" id="KW-1133">Transmembrane helix</keyword>
<reference evidence="2 3" key="1">
    <citation type="journal article" date="2022" name="Allergy">
        <title>Genome assembly and annotation of Periplaneta americana reveal a comprehensive cockroach allergen profile.</title>
        <authorList>
            <person name="Wang L."/>
            <person name="Xiong Q."/>
            <person name="Saelim N."/>
            <person name="Wang L."/>
            <person name="Nong W."/>
            <person name="Wan A.T."/>
            <person name="Shi M."/>
            <person name="Liu X."/>
            <person name="Cao Q."/>
            <person name="Hui J.H.L."/>
            <person name="Sookrung N."/>
            <person name="Leung T.F."/>
            <person name="Tungtrongchitr A."/>
            <person name="Tsui S.K.W."/>
        </authorList>
    </citation>
    <scope>NUCLEOTIDE SEQUENCE [LARGE SCALE GENOMIC DNA]</scope>
    <source>
        <strain evidence="2">PWHHKU_190912</strain>
    </source>
</reference>
<evidence type="ECO:0000256" key="1">
    <source>
        <dbReference type="SAM" id="Phobius"/>
    </source>
</evidence>
<organism evidence="2 3">
    <name type="scientific">Periplaneta americana</name>
    <name type="common">American cockroach</name>
    <name type="synonym">Blatta americana</name>
    <dbReference type="NCBI Taxonomy" id="6978"/>
    <lineage>
        <taxon>Eukaryota</taxon>
        <taxon>Metazoa</taxon>
        <taxon>Ecdysozoa</taxon>
        <taxon>Arthropoda</taxon>
        <taxon>Hexapoda</taxon>
        <taxon>Insecta</taxon>
        <taxon>Pterygota</taxon>
        <taxon>Neoptera</taxon>
        <taxon>Polyneoptera</taxon>
        <taxon>Dictyoptera</taxon>
        <taxon>Blattodea</taxon>
        <taxon>Blattoidea</taxon>
        <taxon>Blattidae</taxon>
        <taxon>Blattinae</taxon>
        <taxon>Periplaneta</taxon>
    </lineage>
</organism>
<evidence type="ECO:0000313" key="3">
    <source>
        <dbReference type="Proteomes" id="UP001148838"/>
    </source>
</evidence>
<protein>
    <recommendedName>
        <fullName evidence="4">PiggyBac transposable element-derived protein domain-containing protein</fullName>
    </recommendedName>
</protein>
<evidence type="ECO:0008006" key="4">
    <source>
        <dbReference type="Google" id="ProtNLM"/>
    </source>
</evidence>
<evidence type="ECO:0000313" key="2">
    <source>
        <dbReference type="EMBL" id="KAJ4429762.1"/>
    </source>
</evidence>
<dbReference type="Proteomes" id="UP001148838">
    <property type="component" value="Unassembled WGS sequence"/>
</dbReference>
<dbReference type="EMBL" id="JAJSOF020000033">
    <property type="protein sequence ID" value="KAJ4429762.1"/>
    <property type="molecule type" value="Genomic_DNA"/>
</dbReference>
<feature type="transmembrane region" description="Helical" evidence="1">
    <location>
        <begin position="16"/>
        <end position="36"/>
    </location>
</feature>
<keyword evidence="1" id="KW-0812">Transmembrane</keyword>
<proteinExistence type="predicted"/>